<dbReference type="EMBL" id="ML995870">
    <property type="protein sequence ID" value="KAF2766546.1"/>
    <property type="molecule type" value="Genomic_DNA"/>
</dbReference>
<gene>
    <name evidence="1" type="ORF">EJ03DRAFT_330044</name>
</gene>
<dbReference type="AlphaFoldDB" id="A0A6G1L0Y3"/>
<protein>
    <submittedName>
        <fullName evidence="1">Uncharacterized protein</fullName>
    </submittedName>
</protein>
<sequence length="146" mass="15909">MSGSPHSELIGALIELYTVLHTLAAIPPNLVRLPSHPPGALKKDAALATGYDPEAVELMNSIPYLDVDANENSPEFQFIPCTDPANLIHPGVGPGYFKCHRRMYQDEAMPPTAVRLTMSDLYGTELIYDVSTSEFLQCPSSTISPH</sequence>
<dbReference type="OrthoDB" id="3903303at2759"/>
<reference evidence="1" key="1">
    <citation type="journal article" date="2020" name="Stud. Mycol.">
        <title>101 Dothideomycetes genomes: a test case for predicting lifestyles and emergence of pathogens.</title>
        <authorList>
            <person name="Haridas S."/>
            <person name="Albert R."/>
            <person name="Binder M."/>
            <person name="Bloem J."/>
            <person name="Labutti K."/>
            <person name="Salamov A."/>
            <person name="Andreopoulos B."/>
            <person name="Baker S."/>
            <person name="Barry K."/>
            <person name="Bills G."/>
            <person name="Bluhm B."/>
            <person name="Cannon C."/>
            <person name="Castanera R."/>
            <person name="Culley D."/>
            <person name="Daum C."/>
            <person name="Ezra D."/>
            <person name="Gonzalez J."/>
            <person name="Henrissat B."/>
            <person name="Kuo A."/>
            <person name="Liang C."/>
            <person name="Lipzen A."/>
            <person name="Lutzoni F."/>
            <person name="Magnuson J."/>
            <person name="Mondo S."/>
            <person name="Nolan M."/>
            <person name="Ohm R."/>
            <person name="Pangilinan J."/>
            <person name="Park H.-J."/>
            <person name="Ramirez L."/>
            <person name="Alfaro M."/>
            <person name="Sun H."/>
            <person name="Tritt A."/>
            <person name="Yoshinaga Y."/>
            <person name="Zwiers L.-H."/>
            <person name="Turgeon B."/>
            <person name="Goodwin S."/>
            <person name="Spatafora J."/>
            <person name="Crous P."/>
            <person name="Grigoriev I."/>
        </authorList>
    </citation>
    <scope>NUCLEOTIDE SEQUENCE</scope>
    <source>
        <strain evidence="1">CBS 116005</strain>
    </source>
</reference>
<keyword evidence="2" id="KW-1185">Reference proteome</keyword>
<evidence type="ECO:0000313" key="2">
    <source>
        <dbReference type="Proteomes" id="UP000799436"/>
    </source>
</evidence>
<evidence type="ECO:0000313" key="1">
    <source>
        <dbReference type="EMBL" id="KAF2766546.1"/>
    </source>
</evidence>
<dbReference type="Proteomes" id="UP000799436">
    <property type="component" value="Unassembled WGS sequence"/>
</dbReference>
<organism evidence="1 2">
    <name type="scientific">Teratosphaeria nubilosa</name>
    <dbReference type="NCBI Taxonomy" id="161662"/>
    <lineage>
        <taxon>Eukaryota</taxon>
        <taxon>Fungi</taxon>
        <taxon>Dikarya</taxon>
        <taxon>Ascomycota</taxon>
        <taxon>Pezizomycotina</taxon>
        <taxon>Dothideomycetes</taxon>
        <taxon>Dothideomycetidae</taxon>
        <taxon>Mycosphaerellales</taxon>
        <taxon>Teratosphaeriaceae</taxon>
        <taxon>Teratosphaeria</taxon>
    </lineage>
</organism>
<name>A0A6G1L0Y3_9PEZI</name>
<proteinExistence type="predicted"/>
<accession>A0A6G1L0Y3</accession>